<gene>
    <name evidence="1" type="ORF">GCM10009020_22010</name>
</gene>
<dbReference type="Proteomes" id="UP001500420">
    <property type="component" value="Unassembled WGS sequence"/>
</dbReference>
<evidence type="ECO:0000313" key="2">
    <source>
        <dbReference type="Proteomes" id="UP001500420"/>
    </source>
</evidence>
<protein>
    <recommendedName>
        <fullName evidence="3">Transposase</fullName>
    </recommendedName>
</protein>
<keyword evidence="2" id="KW-1185">Reference proteome</keyword>
<evidence type="ECO:0008006" key="3">
    <source>
        <dbReference type="Google" id="ProtNLM"/>
    </source>
</evidence>
<comment type="caution">
    <text evidence="1">The sequence shown here is derived from an EMBL/GenBank/DDBJ whole genome shotgun (WGS) entry which is preliminary data.</text>
</comment>
<dbReference type="EMBL" id="BAAADV010000004">
    <property type="protein sequence ID" value="GAA0674295.1"/>
    <property type="molecule type" value="Genomic_DNA"/>
</dbReference>
<evidence type="ECO:0000313" key="1">
    <source>
        <dbReference type="EMBL" id="GAA0674295.1"/>
    </source>
</evidence>
<organism evidence="1 2">
    <name type="scientific">Natronoarchaeum mannanilyticum</name>
    <dbReference type="NCBI Taxonomy" id="926360"/>
    <lineage>
        <taxon>Archaea</taxon>
        <taxon>Methanobacteriati</taxon>
        <taxon>Methanobacteriota</taxon>
        <taxon>Stenosarchaea group</taxon>
        <taxon>Halobacteria</taxon>
        <taxon>Halobacteriales</taxon>
        <taxon>Natronoarchaeaceae</taxon>
    </lineage>
</organism>
<dbReference type="InterPro" id="IPR058715">
    <property type="entry name" value="PDDEXK_nuclease-rel"/>
</dbReference>
<name>A0AAV3TBP4_9EURY</name>
<reference evidence="1 2" key="1">
    <citation type="journal article" date="2019" name="Int. J. Syst. Evol. Microbiol.">
        <title>The Global Catalogue of Microorganisms (GCM) 10K type strain sequencing project: providing services to taxonomists for standard genome sequencing and annotation.</title>
        <authorList>
            <consortium name="The Broad Institute Genomics Platform"/>
            <consortium name="The Broad Institute Genome Sequencing Center for Infectious Disease"/>
            <person name="Wu L."/>
            <person name="Ma J."/>
        </authorList>
    </citation>
    <scope>NUCLEOTIDE SEQUENCE [LARGE SCALE GENOMIC DNA]</scope>
    <source>
        <strain evidence="1 2">JCM 16328</strain>
    </source>
</reference>
<dbReference type="AlphaFoldDB" id="A0AAV3TBP4"/>
<dbReference type="Pfam" id="PF25941">
    <property type="entry name" value="PDDEXK_16"/>
    <property type="match status" value="1"/>
</dbReference>
<proteinExistence type="predicted"/>
<accession>A0AAV3TBP4</accession>
<sequence>MAVIFIAWTTNGQTTREDLTDMEFVIVLLMVILKFQLDRASWHDARFKNGTPVEIKSTMVEHADGQPGNFKIYR</sequence>